<dbReference type="Proteomes" id="UP000324222">
    <property type="component" value="Unassembled WGS sequence"/>
</dbReference>
<evidence type="ECO:0000313" key="3">
    <source>
        <dbReference type="Proteomes" id="UP000324222"/>
    </source>
</evidence>
<reference evidence="2 3" key="1">
    <citation type="submission" date="2019-05" db="EMBL/GenBank/DDBJ databases">
        <title>Another draft genome of Portunus trituberculatus and its Hox gene families provides insights of decapod evolution.</title>
        <authorList>
            <person name="Jeong J.-H."/>
            <person name="Song I."/>
            <person name="Kim S."/>
            <person name="Choi T."/>
            <person name="Kim D."/>
            <person name="Ryu S."/>
            <person name="Kim W."/>
        </authorList>
    </citation>
    <scope>NUCLEOTIDE SEQUENCE [LARGE SCALE GENOMIC DNA]</scope>
    <source>
        <tissue evidence="2">Muscle</tissue>
    </source>
</reference>
<evidence type="ECO:0000256" key="1">
    <source>
        <dbReference type="SAM" id="MobiDB-lite"/>
    </source>
</evidence>
<accession>A0A5B7GF21</accession>
<name>A0A5B7GF21_PORTR</name>
<sequence length="216" mass="23065">MDDEFIHQGSGKDDTDRTELAGKTRSGLDELGIPIRTISLITSPSLPTSSIQGDNSTSGTSSSSSSLNKEPGRDGHGKWVRRNNAGAACRGDKELTGRRGWRGTEGQGHRRGEFSYVCVCGVCVVSLASGLRDILLGGTRSGGRWQEGGRQEGGRKWRGEHKIGSLQVKGTKVLELFDLPVSAKVTLEGDRTLTTTTPTTTTTNTITSTTIITTRS</sequence>
<feature type="region of interest" description="Disordered" evidence="1">
    <location>
        <begin position="1"/>
        <end position="28"/>
    </location>
</feature>
<keyword evidence="3" id="KW-1185">Reference proteome</keyword>
<protein>
    <submittedName>
        <fullName evidence="2">Uncharacterized protein</fullName>
    </submittedName>
</protein>
<comment type="caution">
    <text evidence="2">The sequence shown here is derived from an EMBL/GenBank/DDBJ whole genome shotgun (WGS) entry which is preliminary data.</text>
</comment>
<proteinExistence type="predicted"/>
<organism evidence="2 3">
    <name type="scientific">Portunus trituberculatus</name>
    <name type="common">Swimming crab</name>
    <name type="synonym">Neptunus trituberculatus</name>
    <dbReference type="NCBI Taxonomy" id="210409"/>
    <lineage>
        <taxon>Eukaryota</taxon>
        <taxon>Metazoa</taxon>
        <taxon>Ecdysozoa</taxon>
        <taxon>Arthropoda</taxon>
        <taxon>Crustacea</taxon>
        <taxon>Multicrustacea</taxon>
        <taxon>Malacostraca</taxon>
        <taxon>Eumalacostraca</taxon>
        <taxon>Eucarida</taxon>
        <taxon>Decapoda</taxon>
        <taxon>Pleocyemata</taxon>
        <taxon>Brachyura</taxon>
        <taxon>Eubrachyura</taxon>
        <taxon>Portunoidea</taxon>
        <taxon>Portunidae</taxon>
        <taxon>Portuninae</taxon>
        <taxon>Portunus</taxon>
    </lineage>
</organism>
<dbReference type="EMBL" id="VSRR010013558">
    <property type="protein sequence ID" value="MPC55933.1"/>
    <property type="molecule type" value="Genomic_DNA"/>
</dbReference>
<feature type="region of interest" description="Disordered" evidence="1">
    <location>
        <begin position="42"/>
        <end position="86"/>
    </location>
</feature>
<evidence type="ECO:0000313" key="2">
    <source>
        <dbReference type="EMBL" id="MPC55933.1"/>
    </source>
</evidence>
<dbReference type="AlphaFoldDB" id="A0A5B7GF21"/>
<gene>
    <name evidence="2" type="ORF">E2C01_049881</name>
</gene>
<feature type="compositionally biased region" description="Low complexity" evidence="1">
    <location>
        <begin position="42"/>
        <end position="66"/>
    </location>
</feature>